<feature type="signal peptide" evidence="3">
    <location>
        <begin position="1"/>
        <end position="22"/>
    </location>
</feature>
<dbReference type="Proteomes" id="UP000054771">
    <property type="component" value="Unassembled WGS sequence"/>
</dbReference>
<dbReference type="GO" id="GO:0016787">
    <property type="term" value="F:hydrolase activity"/>
    <property type="evidence" value="ECO:0007669"/>
    <property type="project" value="UniProtKB-KW"/>
</dbReference>
<dbReference type="Gene3D" id="3.40.50.1820">
    <property type="entry name" value="alpha/beta hydrolase"/>
    <property type="match status" value="1"/>
</dbReference>
<dbReference type="ESTHER" id="9euro-a0a0u5gmn7">
    <property type="family name" value="Fungal_carboxylesterase_lipase"/>
</dbReference>
<dbReference type="PROSITE" id="PS00122">
    <property type="entry name" value="CARBOXYLESTERASE_B_1"/>
    <property type="match status" value="1"/>
</dbReference>
<evidence type="ECO:0000256" key="2">
    <source>
        <dbReference type="ARBA" id="ARBA00022801"/>
    </source>
</evidence>
<name>A0A0U5GMN7_ASPCI</name>
<dbReference type="EC" id="3.1.1.-" evidence="3"/>
<dbReference type="InterPro" id="IPR002018">
    <property type="entry name" value="CarbesteraseB"/>
</dbReference>
<dbReference type="Pfam" id="PF00135">
    <property type="entry name" value="COesterase"/>
    <property type="match status" value="1"/>
</dbReference>
<feature type="chain" id="PRO_5006773417" description="Carboxylic ester hydrolase" evidence="3">
    <location>
        <begin position="23"/>
        <end position="540"/>
    </location>
</feature>
<reference evidence="6" key="1">
    <citation type="journal article" date="2016" name="Genome Announc.">
        <title>Draft genome sequences of fungus Aspergillus calidoustus.</title>
        <authorList>
            <person name="Horn F."/>
            <person name="Linde J."/>
            <person name="Mattern D.J."/>
            <person name="Walther G."/>
            <person name="Guthke R."/>
            <person name="Scherlach K."/>
            <person name="Martin K."/>
            <person name="Brakhage A.A."/>
            <person name="Petzke L."/>
            <person name="Valiante V."/>
        </authorList>
    </citation>
    <scope>NUCLEOTIDE SEQUENCE [LARGE SCALE GENOMIC DNA]</scope>
    <source>
        <strain evidence="6">SF006504</strain>
    </source>
</reference>
<proteinExistence type="inferred from homology"/>
<evidence type="ECO:0000256" key="3">
    <source>
        <dbReference type="RuleBase" id="RU361235"/>
    </source>
</evidence>
<sequence>MGFIRGVSAVTATAVALVGARAGVCLPKSTTPSVTIGQGVVNGFAENNANVYLGIPFAETTAGENRWKAPKSLASFPGGSFDATAYGPSCAQAMSGNAITAQSEDCLNLNIWTPANGKGKDLPVFVYIYGGAMVTGGSSNAQWQGYNFARKDVIYVNFNYRESLYASPNAPELEGQSQNFGIMDVELALQWVYDNIAAFGGDKSRIVLGGHSSGGVHVDHYLWTHPETFLAGAIEMSANAQSGPAVTPSGVGLKQVVQDMLDAGVSLSCTAEDYTLDCLRAADTYAFQTTYFNSTSNTWFSPVVDEITRFSNYADRFAAGQYPTSLPLIVGNSDQEGAIFGYVYGSENTDFASWIGTFDADIAFVPEDQLLNAYDAADYASVSAMSGASYGDARFLCATDYLLDIRAAHQPTWIYRWFGNYSNTLPIPNLGPSHGSEVPFLHGGNECFAELSGVTDEQQQLADYVNDWFVEWIKDPAAGPGWEKARPVNGPLARVGVPGSEEEIVMSTTGEYNARCQSVFKPNYPNYPVVLDPVALAASS</sequence>
<accession>A0A0U5GMN7</accession>
<dbReference type="InterPro" id="IPR029058">
    <property type="entry name" value="AB_hydrolase_fold"/>
</dbReference>
<evidence type="ECO:0000313" key="5">
    <source>
        <dbReference type="EMBL" id="CEN59232.1"/>
    </source>
</evidence>
<keyword evidence="6" id="KW-1185">Reference proteome</keyword>
<dbReference type="PANTHER" id="PTHR11559">
    <property type="entry name" value="CARBOXYLESTERASE"/>
    <property type="match status" value="1"/>
</dbReference>
<feature type="domain" description="Carboxylesterase type B" evidence="4">
    <location>
        <begin position="31"/>
        <end position="475"/>
    </location>
</feature>
<dbReference type="OrthoDB" id="408631at2759"/>
<comment type="similarity">
    <text evidence="1 3">Belongs to the type-B carboxylesterase/lipase family.</text>
</comment>
<dbReference type="SUPFAM" id="SSF53474">
    <property type="entry name" value="alpha/beta-Hydrolases"/>
    <property type="match status" value="1"/>
</dbReference>
<evidence type="ECO:0000313" key="6">
    <source>
        <dbReference type="Proteomes" id="UP000054771"/>
    </source>
</evidence>
<evidence type="ECO:0000259" key="4">
    <source>
        <dbReference type="Pfam" id="PF00135"/>
    </source>
</evidence>
<dbReference type="InterPro" id="IPR019826">
    <property type="entry name" value="Carboxylesterase_B_AS"/>
</dbReference>
<evidence type="ECO:0000256" key="1">
    <source>
        <dbReference type="ARBA" id="ARBA00005964"/>
    </source>
</evidence>
<dbReference type="EMBL" id="CDMC01000002">
    <property type="protein sequence ID" value="CEN59232.1"/>
    <property type="molecule type" value="Genomic_DNA"/>
</dbReference>
<gene>
    <name evidence="5" type="ORF">ASPCAL01684</name>
</gene>
<dbReference type="AlphaFoldDB" id="A0A0U5GMN7"/>
<keyword evidence="2 3" id="KW-0378">Hydrolase</keyword>
<keyword evidence="3" id="KW-0732">Signal</keyword>
<organism evidence="5 6">
    <name type="scientific">Aspergillus calidoustus</name>
    <dbReference type="NCBI Taxonomy" id="454130"/>
    <lineage>
        <taxon>Eukaryota</taxon>
        <taxon>Fungi</taxon>
        <taxon>Dikarya</taxon>
        <taxon>Ascomycota</taxon>
        <taxon>Pezizomycotina</taxon>
        <taxon>Eurotiomycetes</taxon>
        <taxon>Eurotiomycetidae</taxon>
        <taxon>Eurotiales</taxon>
        <taxon>Aspergillaceae</taxon>
        <taxon>Aspergillus</taxon>
        <taxon>Aspergillus subgen. Nidulantes</taxon>
    </lineage>
</organism>
<dbReference type="InterPro" id="IPR050309">
    <property type="entry name" value="Type-B_Carboxylest/Lipase"/>
</dbReference>
<protein>
    <recommendedName>
        <fullName evidence="3">Carboxylic ester hydrolase</fullName>
        <ecNumber evidence="3">3.1.1.-</ecNumber>
    </recommendedName>
</protein>
<dbReference type="OMA" id="EQPTWIY"/>
<dbReference type="STRING" id="454130.A0A0U5GMN7"/>